<feature type="compositionally biased region" description="Polar residues" evidence="7">
    <location>
        <begin position="1568"/>
        <end position="1578"/>
    </location>
</feature>
<feature type="compositionally biased region" description="Polar residues" evidence="7">
    <location>
        <begin position="1777"/>
        <end position="1787"/>
    </location>
</feature>
<comment type="subcellular location">
    <subcellularLocation>
        <location evidence="1">Secreted</location>
        <location evidence="1">Cell wall</location>
        <topology evidence="1">Peptidoglycan-anchor</topology>
    </subcellularLocation>
</comment>
<feature type="region of interest" description="Disordered" evidence="7">
    <location>
        <begin position="1459"/>
        <end position="1493"/>
    </location>
</feature>
<feature type="transmembrane region" description="Helical" evidence="8">
    <location>
        <begin position="21"/>
        <end position="42"/>
    </location>
</feature>
<feature type="region of interest" description="Disordered" evidence="7">
    <location>
        <begin position="1044"/>
        <end position="1066"/>
    </location>
</feature>
<dbReference type="Gene3D" id="1.20.1270.70">
    <property type="entry name" value="Designed single chain three-helix bundle"/>
    <property type="match status" value="1"/>
</dbReference>
<feature type="compositionally biased region" description="Polar residues" evidence="7">
    <location>
        <begin position="1673"/>
        <end position="1683"/>
    </location>
</feature>
<keyword evidence="3" id="KW-0964">Secreted</keyword>
<keyword evidence="6" id="KW-0175">Coiled coil</keyword>
<keyword evidence="4" id="KW-0732">Signal</keyword>
<keyword evidence="8" id="KW-1133">Transmembrane helix</keyword>
<evidence type="ECO:0000256" key="6">
    <source>
        <dbReference type="SAM" id="Coils"/>
    </source>
</evidence>
<accession>A0A7Z8E2A1</accession>
<feature type="region of interest" description="Disordered" evidence="7">
    <location>
        <begin position="830"/>
        <end position="862"/>
    </location>
</feature>
<feature type="compositionally biased region" description="Polar residues" evidence="7">
    <location>
        <begin position="1462"/>
        <end position="1473"/>
    </location>
</feature>
<feature type="region of interest" description="Disordered" evidence="7">
    <location>
        <begin position="1667"/>
        <end position="1698"/>
    </location>
</feature>
<evidence type="ECO:0000256" key="3">
    <source>
        <dbReference type="ARBA" id="ARBA00022525"/>
    </source>
</evidence>
<evidence type="ECO:0000313" key="10">
    <source>
        <dbReference type="EMBL" id="TBW75803.1"/>
    </source>
</evidence>
<organism evidence="10 11">
    <name type="scientific">Staphylococcus capitis</name>
    <dbReference type="NCBI Taxonomy" id="29388"/>
    <lineage>
        <taxon>Bacteria</taxon>
        <taxon>Bacillati</taxon>
        <taxon>Bacillota</taxon>
        <taxon>Bacilli</taxon>
        <taxon>Bacillales</taxon>
        <taxon>Staphylococcaceae</taxon>
        <taxon>Staphylococcus</taxon>
    </lineage>
</organism>
<dbReference type="InterPro" id="IPR026359">
    <property type="entry name" value="SasC/FmtB_aggreg_dom"/>
</dbReference>
<feature type="region of interest" description="Disordered" evidence="7">
    <location>
        <begin position="1562"/>
        <end position="1597"/>
    </location>
</feature>
<comment type="caution">
    <text evidence="10">The sequence shown here is derived from an EMBL/GenBank/DDBJ whole genome shotgun (WGS) entry which is preliminary data.</text>
</comment>
<dbReference type="EMBL" id="SCHC01000004">
    <property type="protein sequence ID" value="TBW75803.1"/>
    <property type="molecule type" value="Genomic_DNA"/>
</dbReference>
<feature type="region of interest" description="Disordered" evidence="7">
    <location>
        <begin position="1248"/>
        <end position="1282"/>
    </location>
</feature>
<evidence type="ECO:0000256" key="1">
    <source>
        <dbReference type="ARBA" id="ARBA00004168"/>
    </source>
</evidence>
<proteinExistence type="predicted"/>
<reference evidence="10 11" key="1">
    <citation type="journal article" date="2019" name="Sci. Transl. Med.">
        <title>Quorum sensing between bacterial species on the skin protects against epidermal injury in atopic dermatitis.</title>
        <authorList>
            <person name="Williams M.R."/>
        </authorList>
    </citation>
    <scope>NUCLEOTIDE SEQUENCE [LARGE SCALE GENOMIC DNA]</scope>
    <source>
        <strain evidence="10 11">H8</strain>
    </source>
</reference>
<evidence type="ECO:0000256" key="7">
    <source>
        <dbReference type="SAM" id="MobiDB-lite"/>
    </source>
</evidence>
<evidence type="ECO:0000256" key="4">
    <source>
        <dbReference type="ARBA" id="ARBA00022729"/>
    </source>
</evidence>
<feature type="region of interest" description="Disordered" evidence="7">
    <location>
        <begin position="730"/>
        <end position="752"/>
    </location>
</feature>
<feature type="compositionally biased region" description="Basic and acidic residues" evidence="7">
    <location>
        <begin position="840"/>
        <end position="852"/>
    </location>
</feature>
<feature type="coiled-coil region" evidence="6">
    <location>
        <begin position="592"/>
        <end position="637"/>
    </location>
</feature>
<feature type="compositionally biased region" description="Basic and acidic residues" evidence="7">
    <location>
        <begin position="735"/>
        <end position="747"/>
    </location>
</feature>
<evidence type="ECO:0000313" key="11">
    <source>
        <dbReference type="Proteomes" id="UP000291949"/>
    </source>
</evidence>
<feature type="compositionally biased region" description="Polar residues" evidence="7">
    <location>
        <begin position="1248"/>
        <end position="1262"/>
    </location>
</feature>
<evidence type="ECO:0000256" key="8">
    <source>
        <dbReference type="SAM" id="Phobius"/>
    </source>
</evidence>
<keyword evidence="2" id="KW-0134">Cell wall</keyword>
<dbReference type="NCBIfam" id="TIGR01167">
    <property type="entry name" value="LPXTG_anchor"/>
    <property type="match status" value="1"/>
</dbReference>
<feature type="region of interest" description="Disordered" evidence="7">
    <location>
        <begin position="1772"/>
        <end position="1797"/>
    </location>
</feature>
<dbReference type="NCBIfam" id="TIGR04263">
    <property type="entry name" value="SasC_Mrp_aggreg"/>
    <property type="match status" value="1"/>
</dbReference>
<dbReference type="PROSITE" id="PS50847">
    <property type="entry name" value="GRAM_POS_ANCHORING"/>
    <property type="match status" value="1"/>
</dbReference>
<feature type="domain" description="Gram-positive cocci surface proteins LPxTG" evidence="9">
    <location>
        <begin position="2038"/>
        <end position="2071"/>
    </location>
</feature>
<evidence type="ECO:0000256" key="2">
    <source>
        <dbReference type="ARBA" id="ARBA00022512"/>
    </source>
</evidence>
<keyword evidence="8" id="KW-0472">Membrane</keyword>
<dbReference type="RefSeq" id="WP_154812138.1">
    <property type="nucleotide sequence ID" value="NZ_SCHC01000004.1"/>
</dbReference>
<dbReference type="InterPro" id="IPR019931">
    <property type="entry name" value="LPXTG_anchor"/>
</dbReference>
<feature type="region of interest" description="Disordered" evidence="7">
    <location>
        <begin position="1149"/>
        <end position="1170"/>
    </location>
</feature>
<keyword evidence="8" id="KW-0812">Transmembrane</keyword>
<name>A0A7Z8E2A1_STACP</name>
<evidence type="ECO:0000256" key="5">
    <source>
        <dbReference type="ARBA" id="ARBA00023088"/>
    </source>
</evidence>
<feature type="region of interest" description="Disordered" evidence="7">
    <location>
        <begin position="935"/>
        <end position="958"/>
    </location>
</feature>
<evidence type="ECO:0000259" key="9">
    <source>
        <dbReference type="PROSITE" id="PS50847"/>
    </source>
</evidence>
<protein>
    <submittedName>
        <fullName evidence="10">LPXTG cell wall anchor domain-containing protein</fullName>
    </submittedName>
</protein>
<gene>
    <name evidence="10" type="ORF">EQ811_10635</name>
</gene>
<feature type="compositionally biased region" description="Polar residues" evidence="7">
    <location>
        <begin position="937"/>
        <end position="948"/>
    </location>
</feature>
<keyword evidence="5" id="KW-0572">Peptidoglycan-anchor</keyword>
<dbReference type="Proteomes" id="UP000291949">
    <property type="component" value="Unassembled WGS sequence"/>
</dbReference>
<sequence length="2071" mass="226866">MENKRINNLDKKITRFSIRKYQGFGAASVAIIGFIMMSNINYAKADSIEQNNTTINQKVSDSTSHQINIENGKSLNDNLTNNQDIENKLSTTKTNTQHVINTSQLEKILNQYKSLDLSNKTDESIKLFRTDLQEAESILNNPQSQQQVDDYYHKFLNSAGKLHNKESLLPNRQSNGVQSQHLSTNNNFSNYSYIRHKRDSSSFRSAPENNVSNDPLKANEVNPEIQNGNFSQVSGGILPSRSKRLTVVTNVDNWHSYSTDPNPEYPMFYTPSAVDYSSFMSNNGAPYGVVLARTNNGRDRSVNDAKVAGIYQDIDVVPGSELNVNFISTSPVFSDGASGAKLKISNIEQDRILFDNRLNGMGPYPTGKLSAMVNIPSDMNRVRISFLPISNTGRISVQRSSKEHGFGDNSSYYHGGSVSDVRINSGSYITSNVAQVEYITQPNSPNDNFARATVNLSVENKGHNQSRDTYYEVILPANSKLISSSGGTGNLDVNTNKLRMSISNLNPGERKDLSYTVEFKATIPKIVNLNGHVSYRTNATFRGRDTQRTGDNTVNLQTVTIQMNKTELQSKVNEVDNYLHDLNDADFTADSWRALQDKLTEARNIINEQQNNVAIENQASQETINNVTNTLDTLKNSLKYNAPSKPIIEINYLIPNLTITPANKADKLNITYQNTANESTSIIATKTNDNWSLNNSVPGINIEPQSGLVTINYQAVYPESLVVANDIIRNSDTSEESRENMPRKEATPEAPGIEASEEHVNVEVTPKGEASKIEMIYINPEGEPASINAIKNGETWTLDKQVSHINIDDHTGKVTVGYQAVQAESEIIATETKGNSDSSSESKLKMPRKETTPEAPDIQSNAEHVNVEVTPKGESTKLEVKYTDTNGQPSSIIANKNGGVWALNKEVPHIELDETTGKVTVGYQAVLAESEIVATETKGNSDSSSESNLKMPRKETTPEAPDIVASVEHANVKVTPKGEVTKLVINYTNPEDQRVTINASNNGGIWSLNKNVSHIEVDEATGKVTIGYQAVQVESEIIATEIKGNSDSSPESKVTMPRKETTPDSPAIEASEEYINVEVTPKDESTKLVINYTNPEGHSDSIIANKNGGAWLLNKQVPHIVIDDRTGKVTIGHQVVQAESEIIATEIKGNSDSSPESKVTMPRKETTPHSPTIEANEEQVNVEVTPKDESTKLVINYTNTEGQSDTIIVSKNGEVWSLNKIVPHIEVDEATGKVTIGYQAVQAESEVITTETKGNSDSSPESKVTMPRKDVAPEGPVLKSDHDNASVSIIPSINSDKITIKYLDVNDQIATAIATKKNQSWSLNNNISGISINSQTGTVTISYVAVQPESDITATASNGNSDNSIVKHTLMPAKEVKPQPPVVRSNIEEANVEIIPHNDVTRLDVHYVDLKGQPATITATKVGNGWTINKNISNIKLDESTGKLTMGHQAVLVESEVVATETKGNSDTSTESKINMPRKEVTPESPAIEANEEHVNVEVTPKGESTKLEVKYTDTNGQLSSFIANKNGGVWSLNKEVPHIQLDETTGKVTLGHQAVLAESEVVDTETKGNSDTSTESKINMPRKEVTPESPAIEANEEHVNVEVTPKGESTKLIINYTNSEGQPDSIIAIKKEEIWSLNKEVPHIQLDETTGKVTLGHQAVLAESEVVDTETKGNSDTSTESKVTMPRKESTPDSPTIEANEERVNVEVTPKGESTKLVINYTNSDGQPDSIIASKKEGTWSLNKEVPHIQLDEYTGKVTLGHPAVQAESEVVATETKGNSNTSPESKVTMPRKEATPDAPIVEKDESKVNVSIIPSGLSTKIEIEYINPEGQSDTIIASKDEGTWSLSKDITGITIEPATGKVTIDYYVVYPESEITASEVHGNSDHSKLNSVIMPRKENAPEPPIVTVNEKEAIVIIKPRIEATKVEINFKNKKGKAIYINVYKNGSEWSVDQVIEGIILNAHTGEIKITHLAVKDGSEIIAREYKGNSDASIAISIKAPTKVTSKESYKIKSLKVKLNDRSNEMMYTKKDKLLELPHTGESEKANNTLLSSILILGLMLLRKSRKKEI</sequence>